<evidence type="ECO:0000313" key="3">
    <source>
        <dbReference type="Proteomes" id="UP001154282"/>
    </source>
</evidence>
<evidence type="ECO:0000313" key="2">
    <source>
        <dbReference type="EMBL" id="CAI0390549.1"/>
    </source>
</evidence>
<sequence>MLDKGRSEPHSFPPQIRPCKYPHHRRCRFAAAARPSSSLENFPTHSAPRLKPCESSSH</sequence>
<evidence type="ECO:0000256" key="1">
    <source>
        <dbReference type="SAM" id="MobiDB-lite"/>
    </source>
</evidence>
<organism evidence="2 3">
    <name type="scientific">Linum tenue</name>
    <dbReference type="NCBI Taxonomy" id="586396"/>
    <lineage>
        <taxon>Eukaryota</taxon>
        <taxon>Viridiplantae</taxon>
        <taxon>Streptophyta</taxon>
        <taxon>Embryophyta</taxon>
        <taxon>Tracheophyta</taxon>
        <taxon>Spermatophyta</taxon>
        <taxon>Magnoliopsida</taxon>
        <taxon>eudicotyledons</taxon>
        <taxon>Gunneridae</taxon>
        <taxon>Pentapetalae</taxon>
        <taxon>rosids</taxon>
        <taxon>fabids</taxon>
        <taxon>Malpighiales</taxon>
        <taxon>Linaceae</taxon>
        <taxon>Linum</taxon>
    </lineage>
</organism>
<gene>
    <name evidence="2" type="ORF">LITE_LOCUS6780</name>
</gene>
<proteinExistence type="predicted"/>
<keyword evidence="3" id="KW-1185">Reference proteome</keyword>
<dbReference type="EMBL" id="CAMGYJ010000003">
    <property type="protein sequence ID" value="CAI0390549.1"/>
    <property type="molecule type" value="Genomic_DNA"/>
</dbReference>
<accession>A0AAV0I1N3</accession>
<dbReference type="Proteomes" id="UP001154282">
    <property type="component" value="Unassembled WGS sequence"/>
</dbReference>
<comment type="caution">
    <text evidence="2">The sequence shown here is derived from an EMBL/GenBank/DDBJ whole genome shotgun (WGS) entry which is preliminary data.</text>
</comment>
<dbReference type="AlphaFoldDB" id="A0AAV0I1N3"/>
<reference evidence="2" key="1">
    <citation type="submission" date="2022-08" db="EMBL/GenBank/DDBJ databases">
        <authorList>
            <person name="Gutierrez-Valencia J."/>
        </authorList>
    </citation>
    <scope>NUCLEOTIDE SEQUENCE</scope>
</reference>
<feature type="compositionally biased region" description="Polar residues" evidence="1">
    <location>
        <begin position="35"/>
        <end position="44"/>
    </location>
</feature>
<feature type="region of interest" description="Disordered" evidence="1">
    <location>
        <begin position="33"/>
        <end position="58"/>
    </location>
</feature>
<name>A0AAV0I1N3_9ROSI</name>
<feature type="region of interest" description="Disordered" evidence="1">
    <location>
        <begin position="1"/>
        <end position="20"/>
    </location>
</feature>
<protein>
    <submittedName>
        <fullName evidence="2">Uncharacterized protein</fullName>
    </submittedName>
</protein>